<evidence type="ECO:0000313" key="6">
    <source>
        <dbReference type="EMBL" id="GFO61676.1"/>
    </source>
</evidence>
<evidence type="ECO:0000256" key="1">
    <source>
        <dbReference type="ARBA" id="ARBA00006576"/>
    </source>
</evidence>
<dbReference type="InterPro" id="IPR002125">
    <property type="entry name" value="CMP_dCMP_dom"/>
</dbReference>
<dbReference type="GO" id="GO:0004132">
    <property type="term" value="F:dCMP deaminase activity"/>
    <property type="evidence" value="ECO:0007669"/>
    <property type="project" value="TreeGrafter"/>
</dbReference>
<dbReference type="Gene3D" id="3.40.140.10">
    <property type="entry name" value="Cytidine Deaminase, domain 2"/>
    <property type="match status" value="1"/>
</dbReference>
<dbReference type="PROSITE" id="PS51747">
    <property type="entry name" value="CYT_DCMP_DEAMINASES_2"/>
    <property type="match status" value="1"/>
</dbReference>
<dbReference type="Gene3D" id="3.40.50.300">
    <property type="entry name" value="P-loop containing nucleotide triphosphate hydrolases"/>
    <property type="match status" value="1"/>
</dbReference>
<evidence type="ECO:0000259" key="5">
    <source>
        <dbReference type="PROSITE" id="PS51747"/>
    </source>
</evidence>
<dbReference type="InterPro" id="IPR027417">
    <property type="entry name" value="P-loop_NTPase"/>
</dbReference>
<dbReference type="PANTHER" id="PTHR11086:SF18">
    <property type="entry name" value="DEOXYCYTIDYLATE DEAMINASE"/>
    <property type="match status" value="1"/>
</dbReference>
<comment type="similarity">
    <text evidence="1">Belongs to the cytidine and deoxycytidylate deaminase family.</text>
</comment>
<name>A0A6V8MNP6_9BACT</name>
<dbReference type="SUPFAM" id="SSF53927">
    <property type="entry name" value="Cytidine deaminase-like"/>
    <property type="match status" value="1"/>
</dbReference>
<feature type="domain" description="CMP/dCMP-type deaminase" evidence="5">
    <location>
        <begin position="237"/>
        <end position="431"/>
    </location>
</feature>
<dbReference type="InterPro" id="IPR016193">
    <property type="entry name" value="Cytidine_deaminase-like"/>
</dbReference>
<evidence type="ECO:0000256" key="2">
    <source>
        <dbReference type="ARBA" id="ARBA00022723"/>
    </source>
</evidence>
<proteinExistence type="inferred from homology"/>
<evidence type="ECO:0000256" key="4">
    <source>
        <dbReference type="ARBA" id="ARBA00022833"/>
    </source>
</evidence>
<evidence type="ECO:0000313" key="7">
    <source>
        <dbReference type="Proteomes" id="UP000556026"/>
    </source>
</evidence>
<dbReference type="Pfam" id="PF00383">
    <property type="entry name" value="dCMP_cyt_deam_1"/>
    <property type="match status" value="1"/>
</dbReference>
<keyword evidence="7" id="KW-1185">Reference proteome</keyword>
<evidence type="ECO:0000256" key="3">
    <source>
        <dbReference type="ARBA" id="ARBA00022801"/>
    </source>
</evidence>
<keyword evidence="4" id="KW-0862">Zinc</keyword>
<dbReference type="PANTHER" id="PTHR11086">
    <property type="entry name" value="DEOXYCYTIDYLATE DEAMINASE-RELATED"/>
    <property type="match status" value="1"/>
</dbReference>
<keyword evidence="2" id="KW-0479">Metal-binding</keyword>
<protein>
    <submittedName>
        <fullName evidence="6">Cytidine deaminase</fullName>
    </submittedName>
</protein>
<reference evidence="7" key="1">
    <citation type="submission" date="2020-06" db="EMBL/GenBank/DDBJ databases">
        <title>Draft genomic sequence of Geomonas sp. Red330.</title>
        <authorList>
            <person name="Itoh H."/>
            <person name="Zhenxing X."/>
            <person name="Ushijima N."/>
            <person name="Masuda Y."/>
            <person name="Shiratori Y."/>
            <person name="Senoo K."/>
        </authorList>
    </citation>
    <scope>NUCLEOTIDE SEQUENCE [LARGE SCALE GENOMIC DNA]</scope>
    <source>
        <strain evidence="7">Red330</strain>
    </source>
</reference>
<accession>A0A6V8MNP6</accession>
<organism evidence="6 7">
    <name type="scientific">Geomonas silvestris</name>
    <dbReference type="NCBI Taxonomy" id="2740184"/>
    <lineage>
        <taxon>Bacteria</taxon>
        <taxon>Pseudomonadati</taxon>
        <taxon>Thermodesulfobacteriota</taxon>
        <taxon>Desulfuromonadia</taxon>
        <taxon>Geobacterales</taxon>
        <taxon>Geobacteraceae</taxon>
        <taxon>Geomonas</taxon>
    </lineage>
</organism>
<gene>
    <name evidence="6" type="ORF">GMST_40010</name>
</gene>
<keyword evidence="3" id="KW-0378">Hydrolase</keyword>
<dbReference type="Proteomes" id="UP000556026">
    <property type="component" value="Unassembled WGS sequence"/>
</dbReference>
<dbReference type="AlphaFoldDB" id="A0A6V8MNP6"/>
<dbReference type="PROSITE" id="PS00903">
    <property type="entry name" value="CYT_DCMP_DEAMINASES_1"/>
    <property type="match status" value="1"/>
</dbReference>
<comment type="caution">
    <text evidence="6">The sequence shown here is derived from an EMBL/GenBank/DDBJ whole genome shotgun (WGS) entry which is preliminary data.</text>
</comment>
<dbReference type="NCBIfam" id="NF041025">
    <property type="entry name" value="antiphage_deaminase"/>
    <property type="match status" value="1"/>
</dbReference>
<dbReference type="InterPro" id="IPR015517">
    <property type="entry name" value="dCMP_deaminase-rel"/>
</dbReference>
<dbReference type="GO" id="GO:0008270">
    <property type="term" value="F:zinc ion binding"/>
    <property type="evidence" value="ECO:0007669"/>
    <property type="project" value="InterPro"/>
</dbReference>
<dbReference type="EMBL" id="BLXX01000017">
    <property type="protein sequence ID" value="GFO61676.1"/>
    <property type="molecule type" value="Genomic_DNA"/>
</dbReference>
<dbReference type="RefSeq" id="WP_183356462.1">
    <property type="nucleotide sequence ID" value="NZ_BLXX01000017.1"/>
</dbReference>
<sequence length="517" mass="58429">MSDKHLHKLRDSEIFIGLVGAVGTDLELVSCILEEELRKFNYGSERVVISQLISDLPRWHAEVASFADAGDRIEKLMDLGDTIREEVNGGEALAMLSIANIQEIRYKLKEKPEVPIQRQAYIIKSCKTVEEVSFFRKVYGKSFLLISVYAPRSERLDVLAQKIADSKSSDDAEQFKSQAEDLIEKDLKTKGKKFGQDVQNTFPLGDFFLRMAEKEKMRGNLSRLLELWFGYPFHTPVKDEHAMFLANAASLRSSDLSRQVGAVIVNPEGDLLAMGCNDVPKPGGGLPWPGETQDFRDFQLGVDPSVTMKERMINEILEKLKNAGWFNAEIAKKTSTELLEDAIYSDSAVLDKARISSILEFGRVVHAEMNAITDAAKRGVELKGSSLYCTTFPCHMCARHVISSGIREVVFIEPYPKSRTEKLYKHIIKVDGGDHTPHVVNFKPFEGVSPNRYIDFFSMEGKKRKDKHGKIYEWEKSKSFPQVDMISPAYVQIETLVLNQINANLYHFGLESDIKCE</sequence>
<dbReference type="InterPro" id="IPR016192">
    <property type="entry name" value="APOBEC/CMP_deaminase_Zn-bd"/>
</dbReference>
<dbReference type="GO" id="GO:0005737">
    <property type="term" value="C:cytoplasm"/>
    <property type="evidence" value="ECO:0007669"/>
    <property type="project" value="TreeGrafter"/>
</dbReference>